<evidence type="ECO:0000313" key="2">
    <source>
        <dbReference type="EMBL" id="QNR25955.1"/>
    </source>
</evidence>
<dbReference type="InterPro" id="IPR012337">
    <property type="entry name" value="RNaseH-like_sf"/>
</dbReference>
<accession>A0A7H0VJQ7</accession>
<dbReference type="EMBL" id="CP060139">
    <property type="protein sequence ID" value="QNR25955.1"/>
    <property type="molecule type" value="Genomic_DNA"/>
</dbReference>
<keyword evidence="2" id="KW-0540">Nuclease</keyword>
<dbReference type="KEGG" id="chyd:H4K34_08950"/>
<dbReference type="CDD" id="cd05782">
    <property type="entry name" value="DNA_polB_like1_exo"/>
    <property type="match status" value="1"/>
</dbReference>
<keyword evidence="3" id="KW-1185">Reference proteome</keyword>
<protein>
    <submittedName>
        <fullName evidence="2">3'-5' exonuclease</fullName>
    </submittedName>
</protein>
<organism evidence="2 3">
    <name type="scientific">Croceimicrobium hydrocarbonivorans</name>
    <dbReference type="NCBI Taxonomy" id="2761580"/>
    <lineage>
        <taxon>Bacteria</taxon>
        <taxon>Pseudomonadati</taxon>
        <taxon>Bacteroidota</taxon>
        <taxon>Flavobacteriia</taxon>
        <taxon>Flavobacteriales</taxon>
        <taxon>Owenweeksiaceae</taxon>
        <taxon>Croceimicrobium</taxon>
    </lineage>
</organism>
<dbReference type="GO" id="GO:0003676">
    <property type="term" value="F:nucleic acid binding"/>
    <property type="evidence" value="ECO:0007669"/>
    <property type="project" value="InterPro"/>
</dbReference>
<dbReference type="Pfam" id="PF10108">
    <property type="entry name" value="DNA_pol_B_exo2"/>
    <property type="match status" value="1"/>
</dbReference>
<dbReference type="AlphaFoldDB" id="A0A7H0VJQ7"/>
<name>A0A7H0VJQ7_9FLAO</name>
<keyword evidence="2" id="KW-0269">Exonuclease</keyword>
<dbReference type="SUPFAM" id="SSF53098">
    <property type="entry name" value="Ribonuclease H-like"/>
    <property type="match status" value="1"/>
</dbReference>
<keyword evidence="2" id="KW-0378">Hydrolase</keyword>
<evidence type="ECO:0000259" key="1">
    <source>
        <dbReference type="Pfam" id="PF10108"/>
    </source>
</evidence>
<dbReference type="GO" id="GO:0004527">
    <property type="term" value="F:exonuclease activity"/>
    <property type="evidence" value="ECO:0007669"/>
    <property type="project" value="UniProtKB-KW"/>
</dbReference>
<dbReference type="InterPro" id="IPR019288">
    <property type="entry name" value="3'-5'_exonuclease_PolB-like"/>
</dbReference>
<gene>
    <name evidence="2" type="ORF">H4K34_08950</name>
</gene>
<reference evidence="2 3" key="1">
    <citation type="submission" date="2020-08" db="EMBL/GenBank/DDBJ databases">
        <title>Croceimicrobium hydrocarbonivorans gen. nov., sp. nov., a novel marine bacterium isolated from a bacterial consortium that degrades polyethylene terephthalate.</title>
        <authorList>
            <person name="Liu R."/>
        </authorList>
    </citation>
    <scope>NUCLEOTIDE SEQUENCE [LARGE SCALE GENOMIC DNA]</scope>
    <source>
        <strain evidence="2 3">A20-9</strain>
    </source>
</reference>
<feature type="domain" description="Predicted 3'-5' exonuclease PolB-like" evidence="1">
    <location>
        <begin position="61"/>
        <end position="236"/>
    </location>
</feature>
<dbReference type="RefSeq" id="WP_210760481.1">
    <property type="nucleotide sequence ID" value="NZ_CP060139.1"/>
</dbReference>
<proteinExistence type="predicted"/>
<dbReference type="Proteomes" id="UP000516305">
    <property type="component" value="Chromosome"/>
</dbReference>
<evidence type="ECO:0000313" key="3">
    <source>
        <dbReference type="Proteomes" id="UP000516305"/>
    </source>
</evidence>
<dbReference type="InterPro" id="IPR036397">
    <property type="entry name" value="RNaseH_sf"/>
</dbReference>
<dbReference type="Gene3D" id="3.30.420.10">
    <property type="entry name" value="Ribonuclease H-like superfamily/Ribonuclease H"/>
    <property type="match status" value="1"/>
</dbReference>
<sequence length="237" mass="27546">MISLQQIQQVLFLDIETVSSHAEFEQMSEDWQGLWADKTRFQRQEESPAEFYPKRAAILAEFGKVVCISCAFFSLQNGQWELRMKSFCDSDEVQLLQDFAQLLERLPNFRLCAHNGKEFDFPYLSRRMISHGIKLPGQLNNAGKKPWEVPHIDTMELWKFGDYKSFTSLKLLAALFGIPSPKDDIDGSQVGAVYWQEQDLDRIRVYCEKDVVTLVKVFIQITQAEVPMDFEVYNNQQ</sequence>